<accession>A0A5C3NBJ7</accession>
<dbReference type="InterPro" id="IPR036859">
    <property type="entry name" value="CAP-Gly_dom_sf"/>
</dbReference>
<dbReference type="PROSITE" id="PS50245">
    <property type="entry name" value="CAP_GLY_2"/>
    <property type="match status" value="1"/>
</dbReference>
<reference evidence="3 4" key="1">
    <citation type="journal article" date="2019" name="Nat. Ecol. Evol.">
        <title>Megaphylogeny resolves global patterns of mushroom evolution.</title>
        <authorList>
            <person name="Varga T."/>
            <person name="Krizsan K."/>
            <person name="Foldi C."/>
            <person name="Dima B."/>
            <person name="Sanchez-Garcia M."/>
            <person name="Sanchez-Ramirez S."/>
            <person name="Szollosi G.J."/>
            <person name="Szarkandi J.G."/>
            <person name="Papp V."/>
            <person name="Albert L."/>
            <person name="Andreopoulos W."/>
            <person name="Angelini C."/>
            <person name="Antonin V."/>
            <person name="Barry K.W."/>
            <person name="Bougher N.L."/>
            <person name="Buchanan P."/>
            <person name="Buyck B."/>
            <person name="Bense V."/>
            <person name="Catcheside P."/>
            <person name="Chovatia M."/>
            <person name="Cooper J."/>
            <person name="Damon W."/>
            <person name="Desjardin D."/>
            <person name="Finy P."/>
            <person name="Geml J."/>
            <person name="Haridas S."/>
            <person name="Hughes K."/>
            <person name="Justo A."/>
            <person name="Karasinski D."/>
            <person name="Kautmanova I."/>
            <person name="Kiss B."/>
            <person name="Kocsube S."/>
            <person name="Kotiranta H."/>
            <person name="LaButti K.M."/>
            <person name="Lechner B.E."/>
            <person name="Liimatainen K."/>
            <person name="Lipzen A."/>
            <person name="Lukacs Z."/>
            <person name="Mihaltcheva S."/>
            <person name="Morgado L.N."/>
            <person name="Niskanen T."/>
            <person name="Noordeloos M.E."/>
            <person name="Ohm R.A."/>
            <person name="Ortiz-Santana B."/>
            <person name="Ovrebo C."/>
            <person name="Racz N."/>
            <person name="Riley R."/>
            <person name="Savchenko A."/>
            <person name="Shiryaev A."/>
            <person name="Soop K."/>
            <person name="Spirin V."/>
            <person name="Szebenyi C."/>
            <person name="Tomsovsky M."/>
            <person name="Tulloss R.E."/>
            <person name="Uehling J."/>
            <person name="Grigoriev I.V."/>
            <person name="Vagvolgyi C."/>
            <person name="Papp T."/>
            <person name="Martin F.M."/>
            <person name="Miettinen O."/>
            <person name="Hibbett D.S."/>
            <person name="Nagy L.G."/>
        </authorList>
    </citation>
    <scope>NUCLEOTIDE SEQUENCE [LARGE SCALE GENOMIC DNA]</scope>
    <source>
        <strain evidence="3 4">OMC1185</strain>
    </source>
</reference>
<feature type="compositionally biased region" description="Basic and acidic residues" evidence="1">
    <location>
        <begin position="30"/>
        <end position="41"/>
    </location>
</feature>
<name>A0A5C3NBJ7_9AGAM</name>
<feature type="domain" description="CAP-Gly" evidence="2">
    <location>
        <begin position="88"/>
        <end position="134"/>
    </location>
</feature>
<dbReference type="SMART" id="SM01052">
    <property type="entry name" value="CAP_GLY"/>
    <property type="match status" value="1"/>
</dbReference>
<evidence type="ECO:0000256" key="1">
    <source>
        <dbReference type="SAM" id="MobiDB-lite"/>
    </source>
</evidence>
<dbReference type="OrthoDB" id="2130750at2759"/>
<dbReference type="AlphaFoldDB" id="A0A5C3NBJ7"/>
<dbReference type="InterPro" id="IPR000938">
    <property type="entry name" value="CAP-Gly_domain"/>
</dbReference>
<evidence type="ECO:0000313" key="3">
    <source>
        <dbReference type="EMBL" id="TFK54395.1"/>
    </source>
</evidence>
<evidence type="ECO:0000313" key="4">
    <source>
        <dbReference type="Proteomes" id="UP000305948"/>
    </source>
</evidence>
<gene>
    <name evidence="3" type="ORF">OE88DRAFT_1190754</name>
</gene>
<dbReference type="SUPFAM" id="SSF74924">
    <property type="entry name" value="Cap-Gly domain"/>
    <property type="match status" value="1"/>
</dbReference>
<sequence>MIQPILDQAAPATSLYPQCLRSLSSSVTSPKEDPSVADRRRQPPPRLHRQADTLAQPKNAPRASKSYSIGDNVRIESLGCEGTLRYVGEIDGKPGTWAGVELSGGFAGKGKNDGSVNGTPVNDLVMGDAGYISMPSLSAFQSGSSVVGLL</sequence>
<dbReference type="Proteomes" id="UP000305948">
    <property type="component" value="Unassembled WGS sequence"/>
</dbReference>
<dbReference type="Gene3D" id="2.30.30.190">
    <property type="entry name" value="CAP Gly-rich-like domain"/>
    <property type="match status" value="1"/>
</dbReference>
<dbReference type="Pfam" id="PF01302">
    <property type="entry name" value="CAP_GLY"/>
    <property type="match status" value="1"/>
</dbReference>
<evidence type="ECO:0000259" key="2">
    <source>
        <dbReference type="PROSITE" id="PS50245"/>
    </source>
</evidence>
<organism evidence="3 4">
    <name type="scientific">Heliocybe sulcata</name>
    <dbReference type="NCBI Taxonomy" id="5364"/>
    <lineage>
        <taxon>Eukaryota</taxon>
        <taxon>Fungi</taxon>
        <taxon>Dikarya</taxon>
        <taxon>Basidiomycota</taxon>
        <taxon>Agaricomycotina</taxon>
        <taxon>Agaricomycetes</taxon>
        <taxon>Gloeophyllales</taxon>
        <taxon>Gloeophyllaceae</taxon>
        <taxon>Heliocybe</taxon>
    </lineage>
</organism>
<dbReference type="EMBL" id="ML213506">
    <property type="protein sequence ID" value="TFK54395.1"/>
    <property type="molecule type" value="Genomic_DNA"/>
</dbReference>
<protein>
    <recommendedName>
        <fullName evidence="2">CAP-Gly domain-containing protein</fullName>
    </recommendedName>
</protein>
<feature type="region of interest" description="Disordered" evidence="1">
    <location>
        <begin position="23"/>
        <end position="68"/>
    </location>
</feature>
<keyword evidence="4" id="KW-1185">Reference proteome</keyword>
<dbReference type="STRING" id="5364.A0A5C3NBJ7"/>
<proteinExistence type="predicted"/>